<dbReference type="Pfam" id="PF11662">
    <property type="entry name" value="DUF3263"/>
    <property type="match status" value="1"/>
</dbReference>
<evidence type="ECO:0000313" key="1">
    <source>
        <dbReference type="EMBL" id="MDN4174712.1"/>
    </source>
</evidence>
<gene>
    <name evidence="1" type="ORF">QWY28_17255</name>
</gene>
<protein>
    <submittedName>
        <fullName evidence="1">DUF3263 domain-containing protein</fullName>
    </submittedName>
</protein>
<comment type="caution">
    <text evidence="1">The sequence shown here is derived from an EMBL/GenBank/DDBJ whole genome shotgun (WGS) entry which is preliminary data.</text>
</comment>
<dbReference type="InterPro" id="IPR021678">
    <property type="entry name" value="DUF3263"/>
</dbReference>
<proteinExistence type="predicted"/>
<organism evidence="1 2">
    <name type="scientific">Nocardioides oceani</name>
    <dbReference type="NCBI Taxonomy" id="3058369"/>
    <lineage>
        <taxon>Bacteria</taxon>
        <taxon>Bacillati</taxon>
        <taxon>Actinomycetota</taxon>
        <taxon>Actinomycetes</taxon>
        <taxon>Propionibacteriales</taxon>
        <taxon>Nocardioidaceae</taxon>
        <taxon>Nocardioides</taxon>
    </lineage>
</organism>
<dbReference type="EMBL" id="JAUHJQ010000008">
    <property type="protein sequence ID" value="MDN4174712.1"/>
    <property type="molecule type" value="Genomic_DNA"/>
</dbReference>
<name>A0ABT8FJ53_9ACTN</name>
<evidence type="ECO:0000313" key="2">
    <source>
        <dbReference type="Proteomes" id="UP001168620"/>
    </source>
</evidence>
<dbReference type="Proteomes" id="UP001168620">
    <property type="component" value="Unassembled WGS sequence"/>
</dbReference>
<sequence length="95" mass="11181">MTDTPAGQPPLTRRDLELLEFERLRFKHQGRKESAALERFNLTPPAYYRRVQWVLDHPDALAYDAQLVRRLRAVRDGRRAARSARTRHDAQEATR</sequence>
<reference evidence="1" key="1">
    <citation type="submission" date="2023-06" db="EMBL/GenBank/DDBJ databases">
        <title>Draft genome sequence of Nocardioides sp. SOB77.</title>
        <authorList>
            <person name="Zhang G."/>
        </authorList>
    </citation>
    <scope>NUCLEOTIDE SEQUENCE</scope>
    <source>
        <strain evidence="1">SOB77</strain>
    </source>
</reference>
<dbReference type="RefSeq" id="WP_300953806.1">
    <property type="nucleotide sequence ID" value="NZ_JAUHJQ010000008.1"/>
</dbReference>
<accession>A0ABT8FJ53</accession>
<keyword evidence="2" id="KW-1185">Reference proteome</keyword>